<reference evidence="2" key="1">
    <citation type="journal article" date="2021" name="Proc. Natl. Acad. Sci. U.S.A.">
        <title>A Catalog of Tens of Thousands of Viruses from Human Metagenomes Reveals Hidden Associations with Chronic Diseases.</title>
        <authorList>
            <person name="Tisza M.J."/>
            <person name="Buck C.B."/>
        </authorList>
    </citation>
    <scope>NUCLEOTIDE SEQUENCE</scope>
    <source>
        <strain evidence="2">CtFbM77</strain>
    </source>
</reference>
<dbReference type="InterPro" id="IPR011740">
    <property type="entry name" value="DUF2460"/>
</dbReference>
<evidence type="ECO:0000259" key="1">
    <source>
        <dbReference type="Pfam" id="PF09343"/>
    </source>
</evidence>
<accession>A0A8S5U304</accession>
<protein>
    <submittedName>
        <fullName evidence="2">Minor tail protein</fullName>
    </submittedName>
</protein>
<organism evidence="2">
    <name type="scientific">Siphoviridae sp. ctFbM77</name>
    <dbReference type="NCBI Taxonomy" id="2825405"/>
    <lineage>
        <taxon>Viruses</taxon>
        <taxon>Duplodnaviria</taxon>
        <taxon>Heunggongvirae</taxon>
        <taxon>Uroviricota</taxon>
        <taxon>Caudoviricetes</taxon>
    </lineage>
</organism>
<dbReference type="EMBL" id="BK015997">
    <property type="protein sequence ID" value="DAF88844.1"/>
    <property type="molecule type" value="Genomic_DNA"/>
</dbReference>
<feature type="domain" description="DUF2460" evidence="1">
    <location>
        <begin position="4"/>
        <end position="177"/>
    </location>
</feature>
<name>A0A8S5U304_9CAUD</name>
<dbReference type="Pfam" id="PF09343">
    <property type="entry name" value="DUF2460"/>
    <property type="match status" value="1"/>
</dbReference>
<proteinExistence type="predicted"/>
<evidence type="ECO:0000313" key="2">
    <source>
        <dbReference type="EMBL" id="DAF88844.1"/>
    </source>
</evidence>
<sequence>MRKFPELRKFSWNSTFEEKWNTTVQKSASGRVRTLTNQLYPAWTIKASYPALTDAQADELLGFVALIKGSFEAFLWLDPEHNTEKGAPLAQVSSSKYQCVARIGSYVEPVEYVENVTVLVNGAIVPATNYTVSGGIITFRQIPSGTVTANYTYYWKVILADDGLTISKKFDNINTAEIKLEVAR</sequence>